<accession>A0A6J1WBX4</accession>
<dbReference type="GeneID" id="113511399"/>
<keyword evidence="4" id="KW-0234">DNA repair</keyword>
<dbReference type="AlphaFoldDB" id="A0A6J1WBX4"/>
<dbReference type="InterPro" id="IPR010585">
    <property type="entry name" value="DNA_repair_prot_XRCC4"/>
</dbReference>
<feature type="domain" description="XRCC4 coiled-coil" evidence="9">
    <location>
        <begin position="121"/>
        <end position="194"/>
    </location>
</feature>
<keyword evidence="7" id="KW-0175">Coiled coil</keyword>
<keyword evidence="3" id="KW-0233">DNA recombination</keyword>
<dbReference type="GO" id="GO:0005958">
    <property type="term" value="C:DNA-dependent protein kinase-DNA ligase 4 complex"/>
    <property type="evidence" value="ECO:0007669"/>
    <property type="project" value="TreeGrafter"/>
</dbReference>
<dbReference type="InterPro" id="IPR014751">
    <property type="entry name" value="XRCC4-like_C"/>
</dbReference>
<evidence type="ECO:0000256" key="5">
    <source>
        <dbReference type="ARBA" id="ARBA00023242"/>
    </source>
</evidence>
<dbReference type="SUPFAM" id="SSF50809">
    <property type="entry name" value="XRCC4, N-terminal domain"/>
    <property type="match status" value="1"/>
</dbReference>
<name>A0A6J1WBX4_GALME</name>
<dbReference type="Gene3D" id="1.20.5.370">
    <property type="match status" value="1"/>
</dbReference>
<dbReference type="PANTHER" id="PTHR28559">
    <property type="entry name" value="DNA REPAIR PROTEIN XRCC4"/>
    <property type="match status" value="1"/>
</dbReference>
<dbReference type="RefSeq" id="XP_026750827.2">
    <property type="nucleotide sequence ID" value="XM_026895026.3"/>
</dbReference>
<dbReference type="GO" id="GO:0032807">
    <property type="term" value="C:DNA ligase IV complex"/>
    <property type="evidence" value="ECO:0007669"/>
    <property type="project" value="TreeGrafter"/>
</dbReference>
<dbReference type="InterPro" id="IPR009089">
    <property type="entry name" value="XRCC4_N_sf"/>
</dbReference>
<dbReference type="GO" id="GO:0003677">
    <property type="term" value="F:DNA binding"/>
    <property type="evidence" value="ECO:0007669"/>
    <property type="project" value="InterPro"/>
</dbReference>
<dbReference type="Pfam" id="PF06632">
    <property type="entry name" value="XRCC4"/>
    <property type="match status" value="1"/>
</dbReference>
<gene>
    <name evidence="11 12" type="primary">LOC113511399</name>
</gene>
<dbReference type="GO" id="GO:0006303">
    <property type="term" value="P:double-strand break repair via nonhomologous end joining"/>
    <property type="evidence" value="ECO:0007669"/>
    <property type="project" value="UniProtKB-ARBA"/>
</dbReference>
<evidence type="ECO:0000313" key="11">
    <source>
        <dbReference type="RefSeq" id="XP_026750827.2"/>
    </source>
</evidence>
<evidence type="ECO:0000256" key="6">
    <source>
        <dbReference type="ARBA" id="ARBA00025728"/>
    </source>
</evidence>
<evidence type="ECO:0000256" key="4">
    <source>
        <dbReference type="ARBA" id="ARBA00023204"/>
    </source>
</evidence>
<dbReference type="GO" id="GO:0010165">
    <property type="term" value="P:response to X-ray"/>
    <property type="evidence" value="ECO:0007669"/>
    <property type="project" value="TreeGrafter"/>
</dbReference>
<protein>
    <submittedName>
        <fullName evidence="11 12">DNA repair protein XRCC4-like</fullName>
    </submittedName>
</protein>
<keyword evidence="10" id="KW-1185">Reference proteome</keyword>
<dbReference type="Gene3D" id="2.170.210.10">
    <property type="entry name" value="DNA double-strand break repair and VJ recombination XRCC4, N-terminal"/>
    <property type="match status" value="1"/>
</dbReference>
<comment type="similarity">
    <text evidence="6">Belongs to the XRCC4-XLF family. XRCC4 subfamily.</text>
</comment>
<proteinExistence type="inferred from homology"/>
<dbReference type="PANTHER" id="PTHR28559:SF1">
    <property type="entry name" value="DNA REPAIR PROTEIN XRCC4"/>
    <property type="match status" value="1"/>
</dbReference>
<dbReference type="RefSeq" id="XP_031769674.2">
    <property type="nucleotide sequence ID" value="XM_031913814.2"/>
</dbReference>
<evidence type="ECO:0000256" key="2">
    <source>
        <dbReference type="ARBA" id="ARBA00022763"/>
    </source>
</evidence>
<evidence type="ECO:0000256" key="3">
    <source>
        <dbReference type="ARBA" id="ARBA00023172"/>
    </source>
</evidence>
<evidence type="ECO:0000256" key="1">
    <source>
        <dbReference type="ARBA" id="ARBA00004123"/>
    </source>
</evidence>
<evidence type="ECO:0000259" key="9">
    <source>
        <dbReference type="Pfam" id="PF21924"/>
    </source>
</evidence>
<keyword evidence="2" id="KW-0227">DNA damage</keyword>
<comment type="subcellular location">
    <subcellularLocation>
        <location evidence="1">Nucleus</location>
    </subcellularLocation>
</comment>
<keyword evidence="5" id="KW-0539">Nucleus</keyword>
<dbReference type="KEGG" id="gmw:113511399"/>
<dbReference type="CDD" id="cd22283">
    <property type="entry name" value="HD_XRCC4_N"/>
    <property type="match status" value="1"/>
</dbReference>
<dbReference type="InterPro" id="IPR053961">
    <property type="entry name" value="XRCC4_N"/>
</dbReference>
<dbReference type="InterPro" id="IPR038051">
    <property type="entry name" value="XRCC4-like_N_sf"/>
</dbReference>
<organism evidence="10 11">
    <name type="scientific">Galleria mellonella</name>
    <name type="common">Greater wax moth</name>
    <dbReference type="NCBI Taxonomy" id="7137"/>
    <lineage>
        <taxon>Eukaryota</taxon>
        <taxon>Metazoa</taxon>
        <taxon>Ecdysozoa</taxon>
        <taxon>Arthropoda</taxon>
        <taxon>Hexapoda</taxon>
        <taxon>Insecta</taxon>
        <taxon>Pterygota</taxon>
        <taxon>Neoptera</taxon>
        <taxon>Endopterygota</taxon>
        <taxon>Lepidoptera</taxon>
        <taxon>Glossata</taxon>
        <taxon>Ditrysia</taxon>
        <taxon>Pyraloidea</taxon>
        <taxon>Pyralidae</taxon>
        <taxon>Galleriinae</taxon>
        <taxon>Galleria</taxon>
    </lineage>
</organism>
<dbReference type="InterPro" id="IPR053962">
    <property type="entry name" value="XRCC4_CC"/>
</dbReference>
<evidence type="ECO:0000256" key="7">
    <source>
        <dbReference type="SAM" id="Coils"/>
    </source>
</evidence>
<dbReference type="Proteomes" id="UP001652740">
    <property type="component" value="Unplaced"/>
</dbReference>
<evidence type="ECO:0000313" key="12">
    <source>
        <dbReference type="RefSeq" id="XP_031769674.2"/>
    </source>
</evidence>
<sequence>MESTKPSTVISKINANGLFLYLKVQWMENNEFDLFNIKIFHANSSWSGRFSREFAEQQRNRIDLDEEEYITNIREALEGCDRFLYDFIVQEKEKTATFYWKKKFEDAHRKDGSVPMYRDEQTESIDSLLDHLLKSNRDLKLTIMECNKYNENITKDLNRYKQELKDFVNMKTSIEETLYGKFVQVLNEKKKRIQLLEETLQKFKQ</sequence>
<dbReference type="Pfam" id="PF21924">
    <property type="entry name" value="XRCC4_CC"/>
    <property type="match status" value="1"/>
</dbReference>
<evidence type="ECO:0000259" key="8">
    <source>
        <dbReference type="Pfam" id="PF06632"/>
    </source>
</evidence>
<feature type="domain" description="XRCC4 N-terminal" evidence="8">
    <location>
        <begin position="20"/>
        <end position="116"/>
    </location>
</feature>
<dbReference type="GO" id="GO:0006310">
    <property type="term" value="P:DNA recombination"/>
    <property type="evidence" value="ECO:0007669"/>
    <property type="project" value="UniProtKB-KW"/>
</dbReference>
<feature type="coiled-coil region" evidence="7">
    <location>
        <begin position="150"/>
        <end position="177"/>
    </location>
</feature>
<reference evidence="11 12" key="1">
    <citation type="submission" date="2025-05" db="UniProtKB">
        <authorList>
            <consortium name="RefSeq"/>
        </authorList>
    </citation>
    <scope>IDENTIFICATION</scope>
    <source>
        <tissue evidence="11 12">Whole larvae</tissue>
    </source>
</reference>
<evidence type="ECO:0000313" key="10">
    <source>
        <dbReference type="Proteomes" id="UP001652740"/>
    </source>
</evidence>
<dbReference type="SUPFAM" id="SSF58022">
    <property type="entry name" value="XRCC4, C-terminal oligomerization domain"/>
    <property type="match status" value="1"/>
</dbReference>